<keyword evidence="1" id="KW-0472">Membrane</keyword>
<name>U1YBF9_ANEAE</name>
<dbReference type="STRING" id="649747.HMPREF0083_03769"/>
<dbReference type="EMBL" id="AWSJ01000226">
    <property type="protein sequence ID" value="ERI08141.1"/>
    <property type="molecule type" value="Genomic_DNA"/>
</dbReference>
<dbReference type="AlphaFoldDB" id="U1YBF9"/>
<keyword evidence="3" id="KW-1185">Reference proteome</keyword>
<dbReference type="HOGENOM" id="CLU_179053_0_0_9"/>
<evidence type="ECO:0000313" key="2">
    <source>
        <dbReference type="EMBL" id="ERI08141.1"/>
    </source>
</evidence>
<sequence length="78" mass="8945">MIIHKVEERRCTRRRVPSSFSRGRDTAALWRQGRTGKTSGPLDAGDKPTPVWARCGGDYFGLYWIINTLGEIFFLIMK</sequence>
<protein>
    <submittedName>
        <fullName evidence="2">Uncharacterized protein</fullName>
    </submittedName>
</protein>
<organism evidence="2 3">
    <name type="scientific">Aneurinibacillus aneurinilyticus ATCC 12856</name>
    <dbReference type="NCBI Taxonomy" id="649747"/>
    <lineage>
        <taxon>Bacteria</taxon>
        <taxon>Bacillati</taxon>
        <taxon>Bacillota</taxon>
        <taxon>Bacilli</taxon>
        <taxon>Bacillales</taxon>
        <taxon>Paenibacillaceae</taxon>
        <taxon>Aneurinibacillus group</taxon>
        <taxon>Aneurinibacillus</taxon>
    </lineage>
</organism>
<comment type="caution">
    <text evidence="2">The sequence shown here is derived from an EMBL/GenBank/DDBJ whole genome shotgun (WGS) entry which is preliminary data.</text>
</comment>
<feature type="transmembrane region" description="Helical" evidence="1">
    <location>
        <begin position="59"/>
        <end position="77"/>
    </location>
</feature>
<dbReference type="Proteomes" id="UP000016511">
    <property type="component" value="Unassembled WGS sequence"/>
</dbReference>
<keyword evidence="1" id="KW-1133">Transmembrane helix</keyword>
<proteinExistence type="predicted"/>
<reference evidence="2 3" key="1">
    <citation type="submission" date="2013-08" db="EMBL/GenBank/DDBJ databases">
        <authorList>
            <person name="Weinstock G."/>
            <person name="Sodergren E."/>
            <person name="Wylie T."/>
            <person name="Fulton L."/>
            <person name="Fulton R."/>
            <person name="Fronick C."/>
            <person name="O'Laughlin M."/>
            <person name="Godfrey J."/>
            <person name="Miner T."/>
            <person name="Herter B."/>
            <person name="Appelbaum E."/>
            <person name="Cordes M."/>
            <person name="Lek S."/>
            <person name="Wollam A."/>
            <person name="Pepin K.H."/>
            <person name="Palsikar V.B."/>
            <person name="Mitreva M."/>
            <person name="Wilson R.K."/>
        </authorList>
    </citation>
    <scope>NUCLEOTIDE SEQUENCE [LARGE SCALE GENOMIC DNA]</scope>
    <source>
        <strain evidence="2 3">ATCC 12856</strain>
    </source>
</reference>
<evidence type="ECO:0000313" key="3">
    <source>
        <dbReference type="Proteomes" id="UP000016511"/>
    </source>
</evidence>
<keyword evidence="1" id="KW-0812">Transmembrane</keyword>
<accession>U1YBF9</accession>
<gene>
    <name evidence="2" type="ORF">HMPREF0083_03769</name>
</gene>
<evidence type="ECO:0000256" key="1">
    <source>
        <dbReference type="SAM" id="Phobius"/>
    </source>
</evidence>